<gene>
    <name evidence="2" type="ORF">B0T16DRAFT_384120</name>
</gene>
<feature type="compositionally biased region" description="Basic residues" evidence="1">
    <location>
        <begin position="91"/>
        <end position="104"/>
    </location>
</feature>
<feature type="compositionally biased region" description="Basic and acidic residues" evidence="1">
    <location>
        <begin position="147"/>
        <end position="164"/>
    </location>
</feature>
<feature type="compositionally biased region" description="Basic residues" evidence="1">
    <location>
        <begin position="165"/>
        <end position="175"/>
    </location>
</feature>
<proteinExistence type="predicted"/>
<dbReference type="Proteomes" id="UP001174936">
    <property type="component" value="Unassembled WGS sequence"/>
</dbReference>
<dbReference type="EMBL" id="JAULSV010000001">
    <property type="protein sequence ID" value="KAK0655167.1"/>
    <property type="molecule type" value="Genomic_DNA"/>
</dbReference>
<sequence length="283" mass="31808">MSHNYPGQGDQQDGSYDQNSYISYYNSQYNETLADCENQAEASFGWYTNDAARRTPQATIAYHGGYAAAETYQPPAETYQPPALTTPSQTRGRHRTTSKGKHHSSFAASPPGLSRREVTDTYMSGARGSQNHPDDPTDASEALQGDDMVHSEPEPESRESDKHDKKGKKKEKKSKNKGEGSGRSHGKRSKGKGKADAKTPNEMLPREGESHEDYMERIKYAESDSDWFNRHQAAVRRRIENDAYHNQQAQGQILTEAGIDHQDHEPYYQQGGAGYQNYQGYYQ</sequence>
<comment type="caution">
    <text evidence="2">The sequence shown here is derived from an EMBL/GenBank/DDBJ whole genome shotgun (WGS) entry which is preliminary data.</text>
</comment>
<feature type="compositionally biased region" description="Basic and acidic residues" evidence="1">
    <location>
        <begin position="193"/>
        <end position="212"/>
    </location>
</feature>
<accession>A0AA39YP33</accession>
<protein>
    <submittedName>
        <fullName evidence="2">Uncharacterized protein</fullName>
    </submittedName>
</protein>
<feature type="region of interest" description="Disordered" evidence="1">
    <location>
        <begin position="72"/>
        <end position="212"/>
    </location>
</feature>
<feature type="compositionally biased region" description="Low complexity" evidence="1">
    <location>
        <begin position="267"/>
        <end position="283"/>
    </location>
</feature>
<evidence type="ECO:0000313" key="3">
    <source>
        <dbReference type="Proteomes" id="UP001174936"/>
    </source>
</evidence>
<organism evidence="2 3">
    <name type="scientific">Cercophora newfieldiana</name>
    <dbReference type="NCBI Taxonomy" id="92897"/>
    <lineage>
        <taxon>Eukaryota</taxon>
        <taxon>Fungi</taxon>
        <taxon>Dikarya</taxon>
        <taxon>Ascomycota</taxon>
        <taxon>Pezizomycotina</taxon>
        <taxon>Sordariomycetes</taxon>
        <taxon>Sordariomycetidae</taxon>
        <taxon>Sordariales</taxon>
        <taxon>Lasiosphaeriaceae</taxon>
        <taxon>Cercophora</taxon>
    </lineage>
</organism>
<dbReference type="AlphaFoldDB" id="A0AA39YP33"/>
<reference evidence="2" key="1">
    <citation type="submission" date="2023-06" db="EMBL/GenBank/DDBJ databases">
        <title>Genome-scale phylogeny and comparative genomics of the fungal order Sordariales.</title>
        <authorList>
            <consortium name="Lawrence Berkeley National Laboratory"/>
            <person name="Hensen N."/>
            <person name="Bonometti L."/>
            <person name="Westerberg I."/>
            <person name="Brannstrom I.O."/>
            <person name="Guillou S."/>
            <person name="Cros-Aarteil S."/>
            <person name="Calhoun S."/>
            <person name="Haridas S."/>
            <person name="Kuo A."/>
            <person name="Mondo S."/>
            <person name="Pangilinan J."/>
            <person name="Riley R."/>
            <person name="Labutti K."/>
            <person name="Andreopoulos B."/>
            <person name="Lipzen A."/>
            <person name="Chen C."/>
            <person name="Yanf M."/>
            <person name="Daum C."/>
            <person name="Ng V."/>
            <person name="Clum A."/>
            <person name="Steindorff A."/>
            <person name="Ohm R."/>
            <person name="Martin F."/>
            <person name="Silar P."/>
            <person name="Natvig D."/>
            <person name="Lalanne C."/>
            <person name="Gautier V."/>
            <person name="Ament-Velasquez S.L."/>
            <person name="Kruys A."/>
            <person name="Hutchinson M.I."/>
            <person name="Powell A.J."/>
            <person name="Barry K."/>
            <person name="Miller A.N."/>
            <person name="Grigoriev I.V."/>
            <person name="Debuchy R."/>
            <person name="Gladieux P."/>
            <person name="Thoren M.H."/>
            <person name="Johannesson H."/>
        </authorList>
    </citation>
    <scope>NUCLEOTIDE SEQUENCE</scope>
    <source>
        <strain evidence="2">SMH2532-1</strain>
    </source>
</reference>
<evidence type="ECO:0000313" key="2">
    <source>
        <dbReference type="EMBL" id="KAK0655167.1"/>
    </source>
</evidence>
<feature type="region of interest" description="Disordered" evidence="1">
    <location>
        <begin position="264"/>
        <end position="283"/>
    </location>
</feature>
<keyword evidence="3" id="KW-1185">Reference proteome</keyword>
<name>A0AA39YP33_9PEZI</name>
<evidence type="ECO:0000256" key="1">
    <source>
        <dbReference type="SAM" id="MobiDB-lite"/>
    </source>
</evidence>